<dbReference type="GO" id="GO:0006508">
    <property type="term" value="P:proteolysis"/>
    <property type="evidence" value="ECO:0007669"/>
    <property type="project" value="InterPro"/>
</dbReference>
<evidence type="ECO:0000259" key="7">
    <source>
        <dbReference type="PROSITE" id="PS50240"/>
    </source>
</evidence>
<dbReference type="Proteomes" id="UP000019132">
    <property type="component" value="Unassembled WGS sequence"/>
</dbReference>
<dbReference type="InterPro" id="IPR009003">
    <property type="entry name" value="Peptidase_S1_PA"/>
</dbReference>
<evidence type="ECO:0000313" key="9">
    <source>
        <dbReference type="Proteomes" id="UP000019132"/>
    </source>
</evidence>
<dbReference type="VEuPathDB" id="FungiDB:PYU1_G002331"/>
<dbReference type="eggNOG" id="KOG3627">
    <property type="taxonomic scope" value="Eukaryota"/>
</dbReference>
<evidence type="ECO:0000256" key="4">
    <source>
        <dbReference type="ARBA" id="ARBA00023157"/>
    </source>
</evidence>
<dbReference type="PANTHER" id="PTHR24276">
    <property type="entry name" value="POLYSERASE-RELATED"/>
    <property type="match status" value="1"/>
</dbReference>
<feature type="region of interest" description="Disordered" evidence="6">
    <location>
        <begin position="602"/>
        <end position="624"/>
    </location>
</feature>
<dbReference type="InterPro" id="IPR043504">
    <property type="entry name" value="Peptidase_S1_PA_chymotrypsin"/>
</dbReference>
<dbReference type="InterPro" id="IPR001314">
    <property type="entry name" value="Peptidase_S1A"/>
</dbReference>
<dbReference type="GO" id="GO:0004252">
    <property type="term" value="F:serine-type endopeptidase activity"/>
    <property type="evidence" value="ECO:0007669"/>
    <property type="project" value="InterPro"/>
</dbReference>
<feature type="region of interest" description="Disordered" evidence="6">
    <location>
        <begin position="93"/>
        <end position="122"/>
    </location>
</feature>
<name>K3WBJ3_GLOUD</name>
<dbReference type="AlphaFoldDB" id="K3WBJ3"/>
<keyword evidence="5" id="KW-0325">Glycoprotein</keyword>
<keyword evidence="3" id="KW-0843">Virulence</keyword>
<evidence type="ECO:0000256" key="6">
    <source>
        <dbReference type="SAM" id="MobiDB-lite"/>
    </source>
</evidence>
<evidence type="ECO:0000313" key="8">
    <source>
        <dbReference type="EnsemblProtists" id="PYU1_T002334"/>
    </source>
</evidence>
<dbReference type="Pfam" id="PF00089">
    <property type="entry name" value="Trypsin"/>
    <property type="match status" value="1"/>
</dbReference>
<dbReference type="SUPFAM" id="SSF50494">
    <property type="entry name" value="Trypsin-like serine proteases"/>
    <property type="match status" value="2"/>
</dbReference>
<keyword evidence="9" id="KW-1185">Reference proteome</keyword>
<dbReference type="InterPro" id="IPR018114">
    <property type="entry name" value="TRYPSIN_HIS"/>
</dbReference>
<protein>
    <recommendedName>
        <fullName evidence="7">Peptidase S1 domain-containing protein</fullName>
    </recommendedName>
</protein>
<dbReference type="SMART" id="SM00020">
    <property type="entry name" value="Tryp_SPc"/>
    <property type="match status" value="1"/>
</dbReference>
<dbReference type="CDD" id="cd00190">
    <property type="entry name" value="Tryp_SPc"/>
    <property type="match status" value="1"/>
</dbReference>
<keyword evidence="4" id="KW-1015">Disulfide bond</keyword>
<dbReference type="PRINTS" id="PR00722">
    <property type="entry name" value="CHYMOTRYPSIN"/>
</dbReference>
<keyword evidence="2" id="KW-0732">Signal</keyword>
<dbReference type="EnsemblProtists" id="PYU1_T002334">
    <property type="protein sequence ID" value="PYU1_T002334"/>
    <property type="gene ID" value="PYU1_G002331"/>
</dbReference>
<dbReference type="PANTHER" id="PTHR24276:SF98">
    <property type="entry name" value="FI18310P1-RELATED"/>
    <property type="match status" value="1"/>
</dbReference>
<dbReference type="InterPro" id="IPR001254">
    <property type="entry name" value="Trypsin_dom"/>
</dbReference>
<dbReference type="InterPro" id="IPR050430">
    <property type="entry name" value="Peptidase_S1"/>
</dbReference>
<reference evidence="9" key="2">
    <citation type="submission" date="2010-04" db="EMBL/GenBank/DDBJ databases">
        <authorList>
            <person name="Buell R."/>
            <person name="Hamilton J."/>
            <person name="Hostetler J."/>
        </authorList>
    </citation>
    <scope>NUCLEOTIDE SEQUENCE [LARGE SCALE GENOMIC DNA]</scope>
    <source>
        <strain evidence="9">DAOM:BR144</strain>
    </source>
</reference>
<reference evidence="8" key="3">
    <citation type="submission" date="2014-11" db="UniProtKB">
        <authorList>
            <consortium name="EnsemblProtists"/>
        </authorList>
    </citation>
    <scope>IDENTIFICATION</scope>
    <source>
        <strain evidence="8">DAOM BR144</strain>
    </source>
</reference>
<evidence type="ECO:0000256" key="5">
    <source>
        <dbReference type="ARBA" id="ARBA00023180"/>
    </source>
</evidence>
<proteinExistence type="inferred from homology"/>
<dbReference type="STRING" id="431595.K3WBJ3"/>
<dbReference type="PROSITE" id="PS50240">
    <property type="entry name" value="TRYPSIN_DOM"/>
    <property type="match status" value="1"/>
</dbReference>
<feature type="domain" description="Peptidase S1" evidence="7">
    <location>
        <begin position="341"/>
        <end position="574"/>
    </location>
</feature>
<dbReference type="InParanoid" id="K3WBJ3"/>
<organism evidence="8 9">
    <name type="scientific">Globisporangium ultimum (strain ATCC 200006 / CBS 805.95 / DAOM BR144)</name>
    <name type="common">Pythium ultimum</name>
    <dbReference type="NCBI Taxonomy" id="431595"/>
    <lineage>
        <taxon>Eukaryota</taxon>
        <taxon>Sar</taxon>
        <taxon>Stramenopiles</taxon>
        <taxon>Oomycota</taxon>
        <taxon>Peronosporomycetes</taxon>
        <taxon>Pythiales</taxon>
        <taxon>Pythiaceae</taxon>
        <taxon>Globisporangium</taxon>
    </lineage>
</organism>
<dbReference type="HOGENOM" id="CLU_382434_0_0_1"/>
<reference evidence="9" key="1">
    <citation type="journal article" date="2010" name="Genome Biol.">
        <title>Genome sequence of the necrotrophic plant pathogen Pythium ultimum reveals original pathogenicity mechanisms and effector repertoire.</title>
        <authorList>
            <person name="Levesque C.A."/>
            <person name="Brouwer H."/>
            <person name="Cano L."/>
            <person name="Hamilton J.P."/>
            <person name="Holt C."/>
            <person name="Huitema E."/>
            <person name="Raffaele S."/>
            <person name="Robideau G.P."/>
            <person name="Thines M."/>
            <person name="Win J."/>
            <person name="Zerillo M.M."/>
            <person name="Beakes G.W."/>
            <person name="Boore J.L."/>
            <person name="Busam D."/>
            <person name="Dumas B."/>
            <person name="Ferriera S."/>
            <person name="Fuerstenberg S.I."/>
            <person name="Gachon C.M."/>
            <person name="Gaulin E."/>
            <person name="Govers F."/>
            <person name="Grenville-Briggs L."/>
            <person name="Horner N."/>
            <person name="Hostetler J."/>
            <person name="Jiang R.H."/>
            <person name="Johnson J."/>
            <person name="Krajaejun T."/>
            <person name="Lin H."/>
            <person name="Meijer H.J."/>
            <person name="Moore B."/>
            <person name="Morris P."/>
            <person name="Phuntmart V."/>
            <person name="Puiu D."/>
            <person name="Shetty J."/>
            <person name="Stajich J.E."/>
            <person name="Tripathy S."/>
            <person name="Wawra S."/>
            <person name="van West P."/>
            <person name="Whitty B.R."/>
            <person name="Coutinho P.M."/>
            <person name="Henrissat B."/>
            <person name="Martin F."/>
            <person name="Thomas P.D."/>
            <person name="Tyler B.M."/>
            <person name="De Vries R.P."/>
            <person name="Kamoun S."/>
            <person name="Yandell M."/>
            <person name="Tisserat N."/>
            <person name="Buell C.R."/>
        </authorList>
    </citation>
    <scope>NUCLEOTIDE SEQUENCE</scope>
    <source>
        <strain evidence="9">DAOM:BR144</strain>
    </source>
</reference>
<evidence type="ECO:0000256" key="1">
    <source>
        <dbReference type="ARBA" id="ARBA00007664"/>
    </source>
</evidence>
<feature type="compositionally biased region" description="Low complexity" evidence="6">
    <location>
        <begin position="109"/>
        <end position="121"/>
    </location>
</feature>
<dbReference type="PROSITE" id="PS00134">
    <property type="entry name" value="TRYPSIN_HIS"/>
    <property type="match status" value="1"/>
</dbReference>
<dbReference type="Gene3D" id="2.40.10.10">
    <property type="entry name" value="Trypsin-like serine proteases"/>
    <property type="match status" value="2"/>
</dbReference>
<comment type="similarity">
    <text evidence="1">Belongs to the peptidase S1 family.</text>
</comment>
<evidence type="ECO:0000256" key="3">
    <source>
        <dbReference type="ARBA" id="ARBA00023026"/>
    </source>
</evidence>
<accession>K3WBJ3</accession>
<evidence type="ECO:0000256" key="2">
    <source>
        <dbReference type="ARBA" id="ARBA00022729"/>
    </source>
</evidence>
<sequence>MVFCSHQNAVRAMIVRTAFWNIPEARNAGTVEHKVALLTATQFDAESSPQWCMGLLVAPDALLTFAHCVASQNISWAYFGGTIVENMRARGEEDAANAGSDPVQTTILSSNSSDNNSSGSNATAYLNVSSMARPTNRFLRSQETNPDGVNVGDVEEWVSTFEIIFHPDYDSSSSSKSPAADLAIVRLKTSRDVEPFQLLPDEHAMANQSIVTTNKLQGYKVTSDFLQNADASKAQPIGSFRRVDWHLCLMHQPRMSDIFMSTLRPPDQMCVTAQTVEKRVPLDTSNSFVMIGDQLAGVSVCHSPDCVNRVLHPYVLVASIRDFIESATRKQDVWTDFSLFTIGGSDAVVQGYLAGLRKSTKQDTNYCLGALVAPDFVLTAAHCVYTSNGGGNVAPAYASVGSRYASSDADGEQIKVKRVLVHPKYDPKTFQYDFALVELKYISIQTPIMLDNEANDDLYKTQRLTLYGYASSSSALIKPPAIQSLSLPLVDSAQCKKLVGSTNIDATTMVCAGGEAQKDGCQGDSGAPLVQEFNGPDQYLVALSSFGWGCGIAGVPAVYAKVSAAMEFIEAHVRKHTWRYALETAVQPSSSSAAMPSITTISGSSETTSHFPSSEDWPSGSGASVSRATISSDATVEATIDSIVTRDHWTRTNHISLDGLHLLVIPATTSQFTRDTVATTLLVDTNLDPSVGINDGNDNSEQERSYACFGQIAMYSSADLSGIAQSVSTFGMKVLRTRKTRFTRTPGVTRLPVE</sequence>